<accession>A0ACB8BNB4</accession>
<sequence length="96" mass="10783">MCNNPLSANNLQAIIHTVYAVVMKLGLGTWLVHSRDVDAPFRDLSIGICLLASAYWDAIATVRQYRKIVKEVAPAQRDDVVEELENQWKDVDSNAK</sequence>
<dbReference type="Proteomes" id="UP000790709">
    <property type="component" value="Unassembled WGS sequence"/>
</dbReference>
<name>A0ACB8BNB4_9AGAM</name>
<dbReference type="EMBL" id="MU266370">
    <property type="protein sequence ID" value="KAH7927209.1"/>
    <property type="molecule type" value="Genomic_DNA"/>
</dbReference>
<evidence type="ECO:0000313" key="1">
    <source>
        <dbReference type="EMBL" id="KAH7927209.1"/>
    </source>
</evidence>
<reference evidence="1" key="1">
    <citation type="journal article" date="2021" name="New Phytol.">
        <title>Evolutionary innovations through gain and loss of genes in the ectomycorrhizal Boletales.</title>
        <authorList>
            <person name="Wu G."/>
            <person name="Miyauchi S."/>
            <person name="Morin E."/>
            <person name="Kuo A."/>
            <person name="Drula E."/>
            <person name="Varga T."/>
            <person name="Kohler A."/>
            <person name="Feng B."/>
            <person name="Cao Y."/>
            <person name="Lipzen A."/>
            <person name="Daum C."/>
            <person name="Hundley H."/>
            <person name="Pangilinan J."/>
            <person name="Johnson J."/>
            <person name="Barry K."/>
            <person name="LaButti K."/>
            <person name="Ng V."/>
            <person name="Ahrendt S."/>
            <person name="Min B."/>
            <person name="Choi I.G."/>
            <person name="Park H."/>
            <person name="Plett J.M."/>
            <person name="Magnuson J."/>
            <person name="Spatafora J.W."/>
            <person name="Nagy L.G."/>
            <person name="Henrissat B."/>
            <person name="Grigoriev I.V."/>
            <person name="Yang Z.L."/>
            <person name="Xu J."/>
            <person name="Martin F.M."/>
        </authorList>
    </citation>
    <scope>NUCLEOTIDE SEQUENCE</scope>
    <source>
        <strain evidence="1">KUC20120723A-06</strain>
    </source>
</reference>
<keyword evidence="2" id="KW-1185">Reference proteome</keyword>
<protein>
    <submittedName>
        <fullName evidence="1">Uncharacterized protein</fullName>
    </submittedName>
</protein>
<organism evidence="1 2">
    <name type="scientific">Leucogyrophana mollusca</name>
    <dbReference type="NCBI Taxonomy" id="85980"/>
    <lineage>
        <taxon>Eukaryota</taxon>
        <taxon>Fungi</taxon>
        <taxon>Dikarya</taxon>
        <taxon>Basidiomycota</taxon>
        <taxon>Agaricomycotina</taxon>
        <taxon>Agaricomycetes</taxon>
        <taxon>Agaricomycetidae</taxon>
        <taxon>Boletales</taxon>
        <taxon>Boletales incertae sedis</taxon>
        <taxon>Leucogyrophana</taxon>
    </lineage>
</organism>
<comment type="caution">
    <text evidence="1">The sequence shown here is derived from an EMBL/GenBank/DDBJ whole genome shotgun (WGS) entry which is preliminary data.</text>
</comment>
<proteinExistence type="predicted"/>
<evidence type="ECO:0000313" key="2">
    <source>
        <dbReference type="Proteomes" id="UP000790709"/>
    </source>
</evidence>
<gene>
    <name evidence="1" type="ORF">BV22DRAFT_1127580</name>
</gene>